<evidence type="ECO:0000313" key="1">
    <source>
        <dbReference type="EMBL" id="GAI86228.1"/>
    </source>
</evidence>
<gene>
    <name evidence="1" type="ORF">S12H4_12782</name>
</gene>
<protein>
    <submittedName>
        <fullName evidence="1">Uncharacterized protein</fullName>
    </submittedName>
</protein>
<dbReference type="AlphaFoldDB" id="X1RZZ8"/>
<organism evidence="1">
    <name type="scientific">marine sediment metagenome</name>
    <dbReference type="NCBI Taxonomy" id="412755"/>
    <lineage>
        <taxon>unclassified sequences</taxon>
        <taxon>metagenomes</taxon>
        <taxon>ecological metagenomes</taxon>
    </lineage>
</organism>
<sequence>MIITTSGGRAFDTQKDLTAPERHVLQKLFAWQDMADSVGQFREKREEALQKGWNNSGPIRASVALKLIVKHMESKVIDRLKKKPNSC</sequence>
<dbReference type="EMBL" id="BARW01006098">
    <property type="protein sequence ID" value="GAI86228.1"/>
    <property type="molecule type" value="Genomic_DNA"/>
</dbReference>
<comment type="caution">
    <text evidence="1">The sequence shown here is derived from an EMBL/GenBank/DDBJ whole genome shotgun (WGS) entry which is preliminary data.</text>
</comment>
<name>X1RZZ8_9ZZZZ</name>
<proteinExistence type="predicted"/>
<reference evidence="1" key="1">
    <citation type="journal article" date="2014" name="Front. Microbiol.">
        <title>High frequency of phylogenetically diverse reductive dehalogenase-homologous genes in deep subseafloor sedimentary metagenomes.</title>
        <authorList>
            <person name="Kawai M."/>
            <person name="Futagami T."/>
            <person name="Toyoda A."/>
            <person name="Takaki Y."/>
            <person name="Nishi S."/>
            <person name="Hori S."/>
            <person name="Arai W."/>
            <person name="Tsubouchi T."/>
            <person name="Morono Y."/>
            <person name="Uchiyama I."/>
            <person name="Ito T."/>
            <person name="Fujiyama A."/>
            <person name="Inagaki F."/>
            <person name="Takami H."/>
        </authorList>
    </citation>
    <scope>NUCLEOTIDE SEQUENCE</scope>
    <source>
        <strain evidence="1">Expedition CK06-06</strain>
    </source>
</reference>
<accession>X1RZZ8</accession>